<keyword evidence="13" id="KW-0472">Membrane</keyword>
<evidence type="ECO:0000256" key="1">
    <source>
        <dbReference type="ARBA" id="ARBA00005594"/>
    </source>
</evidence>
<dbReference type="CDD" id="cd00817">
    <property type="entry name" value="ValRS_core"/>
    <property type="match status" value="1"/>
</dbReference>
<dbReference type="InterPro" id="IPR002300">
    <property type="entry name" value="aa-tRNA-synth_Ia"/>
</dbReference>
<dbReference type="GO" id="GO:0002161">
    <property type="term" value="F:aminoacyl-tRNA deacylase activity"/>
    <property type="evidence" value="ECO:0007669"/>
    <property type="project" value="InterPro"/>
</dbReference>
<dbReference type="SUPFAM" id="SSF47323">
    <property type="entry name" value="Anticodon-binding domain of a subclass of class I aminoacyl-tRNA synthetases"/>
    <property type="match status" value="1"/>
</dbReference>
<dbReference type="GO" id="GO:0005524">
    <property type="term" value="F:ATP binding"/>
    <property type="evidence" value="ECO:0007669"/>
    <property type="project" value="UniProtKB-KW"/>
</dbReference>
<evidence type="ECO:0000256" key="4">
    <source>
        <dbReference type="ARBA" id="ARBA00022741"/>
    </source>
</evidence>
<dbReference type="FunFam" id="3.40.50.620:FF:000126">
    <property type="entry name" value="Valine--tRNA ligase chloroplastic/mitochondrial 2"/>
    <property type="match status" value="1"/>
</dbReference>
<dbReference type="FunFam" id="1.10.287.380:FF:000001">
    <property type="entry name" value="Valine--tRNA ligase"/>
    <property type="match status" value="1"/>
</dbReference>
<comment type="caution">
    <text evidence="17">The sequence shown here is derived from an EMBL/GenBank/DDBJ whole genome shotgun (WGS) entry which is preliminary data.</text>
</comment>
<dbReference type="OrthoDB" id="629407at2759"/>
<reference evidence="17" key="1">
    <citation type="submission" date="2019-11" db="EMBL/GenBank/DDBJ databases">
        <authorList>
            <person name="Liu Y."/>
            <person name="Hou J."/>
            <person name="Li T.-Q."/>
            <person name="Guan C.-H."/>
            <person name="Wu X."/>
            <person name="Wu H.-Z."/>
            <person name="Ling F."/>
            <person name="Zhang R."/>
            <person name="Shi X.-G."/>
            <person name="Ren J.-P."/>
            <person name="Chen E.-F."/>
            <person name="Sun J.-M."/>
        </authorList>
    </citation>
    <scope>NUCLEOTIDE SEQUENCE</scope>
    <source>
        <strain evidence="17">Adult_tree_wgs_1</strain>
        <tissue evidence="17">Leaves</tissue>
    </source>
</reference>
<dbReference type="InterPro" id="IPR001412">
    <property type="entry name" value="aa-tRNA-synth_I_CS"/>
</dbReference>
<dbReference type="SUPFAM" id="SSF50677">
    <property type="entry name" value="ValRS/IleRS/LeuRS editing domain"/>
    <property type="match status" value="1"/>
</dbReference>
<dbReference type="InterPro" id="IPR002303">
    <property type="entry name" value="Valyl-tRNA_ligase"/>
</dbReference>
<evidence type="ECO:0000313" key="17">
    <source>
        <dbReference type="EMBL" id="KAF7135316.1"/>
    </source>
</evidence>
<dbReference type="InterPro" id="IPR033705">
    <property type="entry name" value="Anticodon_Ia_Val"/>
</dbReference>
<evidence type="ECO:0000256" key="10">
    <source>
        <dbReference type="ARBA" id="ARBA00047552"/>
    </source>
</evidence>
<keyword evidence="13" id="KW-1133">Transmembrane helix</keyword>
<dbReference type="AlphaFoldDB" id="A0A834GN81"/>
<evidence type="ECO:0000256" key="3">
    <source>
        <dbReference type="ARBA" id="ARBA00022598"/>
    </source>
</evidence>
<name>A0A834GN81_RHOSS</name>
<dbReference type="GO" id="GO:0009791">
    <property type="term" value="P:post-embryonic development"/>
    <property type="evidence" value="ECO:0007669"/>
    <property type="project" value="UniProtKB-ARBA"/>
</dbReference>
<evidence type="ECO:0000259" key="16">
    <source>
        <dbReference type="Pfam" id="PF10458"/>
    </source>
</evidence>
<dbReference type="EC" id="6.1.1.9" evidence="2"/>
<feature type="domain" description="Methionyl/Valyl/Leucyl/Isoleucyl-tRNA synthetase anticodon-binding" evidence="15">
    <location>
        <begin position="811"/>
        <end position="955"/>
    </location>
</feature>
<protein>
    <recommendedName>
        <fullName evidence="2">valine--tRNA ligase</fullName>
        <ecNumber evidence="2">6.1.1.9</ecNumber>
    </recommendedName>
    <alternativeName>
        <fullName evidence="9">Valyl-tRNA synthetase</fullName>
    </alternativeName>
</protein>
<dbReference type="InterPro" id="IPR037118">
    <property type="entry name" value="Val-tRNA_synth_C_sf"/>
</dbReference>
<keyword evidence="18" id="KW-1185">Reference proteome</keyword>
<keyword evidence="4 11" id="KW-0547">Nucleotide-binding</keyword>
<dbReference type="Pfam" id="PF08264">
    <property type="entry name" value="Anticodon_1"/>
    <property type="match status" value="1"/>
</dbReference>
<dbReference type="PROSITE" id="PS00178">
    <property type="entry name" value="AA_TRNA_LIGASE_I"/>
    <property type="match status" value="1"/>
</dbReference>
<dbReference type="InterPro" id="IPR013155">
    <property type="entry name" value="M/V/L/I-tRNA-synth_anticd-bd"/>
</dbReference>
<keyword evidence="6 11" id="KW-0648">Protein biosynthesis</keyword>
<dbReference type="HAMAP" id="MF_02004">
    <property type="entry name" value="Val_tRNA_synth_type1"/>
    <property type="match status" value="1"/>
</dbReference>
<proteinExistence type="inferred from homology"/>
<keyword evidence="8 11" id="KW-0030">Aminoacyl-tRNA synthetase</keyword>
<dbReference type="InterPro" id="IPR009080">
    <property type="entry name" value="tRNAsynth_Ia_anticodon-bd"/>
</dbReference>
<keyword evidence="7 12" id="KW-0175">Coiled coil</keyword>
<dbReference type="PANTHER" id="PTHR11946:SF93">
    <property type="entry name" value="VALINE--TRNA LIGASE, CHLOROPLASTIC_MITOCHONDRIAL 2"/>
    <property type="match status" value="1"/>
</dbReference>
<dbReference type="GO" id="GO:0006438">
    <property type="term" value="P:valyl-tRNA aminoacylation"/>
    <property type="evidence" value="ECO:0007669"/>
    <property type="project" value="InterPro"/>
</dbReference>
<gene>
    <name evidence="17" type="ORF">RHSIM_Rhsim08G0018500</name>
</gene>
<dbReference type="InterPro" id="IPR014729">
    <property type="entry name" value="Rossmann-like_a/b/a_fold"/>
</dbReference>
<evidence type="ECO:0000256" key="13">
    <source>
        <dbReference type="SAM" id="Phobius"/>
    </source>
</evidence>
<dbReference type="CDD" id="cd07962">
    <property type="entry name" value="Anticodon_Ia_Val"/>
    <property type="match status" value="1"/>
</dbReference>
<keyword evidence="3 11" id="KW-0436">Ligase</keyword>
<evidence type="ECO:0000256" key="5">
    <source>
        <dbReference type="ARBA" id="ARBA00022840"/>
    </source>
</evidence>
<dbReference type="NCBIfam" id="TIGR00422">
    <property type="entry name" value="valS"/>
    <property type="match status" value="1"/>
</dbReference>
<evidence type="ECO:0000259" key="14">
    <source>
        <dbReference type="Pfam" id="PF00133"/>
    </source>
</evidence>
<dbReference type="Proteomes" id="UP000626092">
    <property type="component" value="Unassembled WGS sequence"/>
</dbReference>
<organism evidence="17 18">
    <name type="scientific">Rhododendron simsii</name>
    <name type="common">Sims's rhododendron</name>
    <dbReference type="NCBI Taxonomy" id="118357"/>
    <lineage>
        <taxon>Eukaryota</taxon>
        <taxon>Viridiplantae</taxon>
        <taxon>Streptophyta</taxon>
        <taxon>Embryophyta</taxon>
        <taxon>Tracheophyta</taxon>
        <taxon>Spermatophyta</taxon>
        <taxon>Magnoliopsida</taxon>
        <taxon>eudicotyledons</taxon>
        <taxon>Gunneridae</taxon>
        <taxon>Pentapetalae</taxon>
        <taxon>asterids</taxon>
        <taxon>Ericales</taxon>
        <taxon>Ericaceae</taxon>
        <taxon>Ericoideae</taxon>
        <taxon>Rhodoreae</taxon>
        <taxon>Rhododendron</taxon>
    </lineage>
</organism>
<comment type="similarity">
    <text evidence="1 11">Belongs to the class-I aminoacyl-tRNA synthetase family.</text>
</comment>
<feature type="transmembrane region" description="Helical" evidence="13">
    <location>
        <begin position="1002"/>
        <end position="1024"/>
    </location>
</feature>
<evidence type="ECO:0000313" key="18">
    <source>
        <dbReference type="Proteomes" id="UP000626092"/>
    </source>
</evidence>
<dbReference type="Pfam" id="PF10458">
    <property type="entry name" value="Val_tRNA-synt_C"/>
    <property type="match status" value="1"/>
</dbReference>
<dbReference type="PRINTS" id="PR00986">
    <property type="entry name" value="TRNASYNTHVAL"/>
</dbReference>
<dbReference type="InterPro" id="IPR009008">
    <property type="entry name" value="Val/Leu/Ile-tRNA-synth_edit"/>
</dbReference>
<dbReference type="Pfam" id="PF00133">
    <property type="entry name" value="tRNA-synt_1"/>
    <property type="match status" value="2"/>
</dbReference>
<dbReference type="PANTHER" id="PTHR11946">
    <property type="entry name" value="VALYL-TRNA SYNTHETASES"/>
    <property type="match status" value="1"/>
</dbReference>
<dbReference type="InterPro" id="IPR019499">
    <property type="entry name" value="Val-tRNA_synth_tRNA-bd"/>
</dbReference>
<dbReference type="GO" id="GO:0004832">
    <property type="term" value="F:valine-tRNA ligase activity"/>
    <property type="evidence" value="ECO:0007669"/>
    <property type="project" value="UniProtKB-EC"/>
</dbReference>
<feature type="domain" description="Aminoacyl-tRNA synthetase class Ia" evidence="14">
    <location>
        <begin position="72"/>
        <end position="253"/>
    </location>
</feature>
<sequence length="1224" mass="139250">MAFSNPSSLLSSCSVYRLNPLLFTHRRQTIILSRWHINRSRPRFLAVAAAENGVFTSPEIAKSFDFSSEERIYNWWESHGYFKPKFERGSDPFVVPMPPPNVTGSLHMGHAMFVTLEVEEVVAVLDIMVRYNRMKGRPTLWLPGTDHAGIATQLTSLFETNSAYFQLVVERMLATEGIKRSELGRDEFTNRVWEWKEKYNYLYGGTIANQIKRLGASCDWSREYFTLDEQLSRAVIEAFVRLHEKGLIYQGVAVGFGNDCLEQFIGRVYVEGLEIVGGGLLLTWKERYANGGSYMVNWSPSLQTAVSDLEVEYSEEPGTLYYIKYRVAGGSRSDYVTIATTRPETLFADTAIAVNPQVKLGVVASVLWMAVSVLRLQWPQQMISYDLLDSVLIFGRCLDGDDEVEIPSALVITAMQDERYSKYIGRQAIVPMTFGRHVPIISDKYVDKDFGTGVLKISPGHDHNDYLLARKLGLPILNVMNKDGTLNEVAGLYCGLDRFEARKKLWTDLEETGLAAKKEPHTLRVPRSQRGGEIIEPLVSKQWFVTMEPLAEKALKVVESGELTIMPERFEKIYNHWLSNIKDWCISRQLWWGHRIPVWYIEGKDCEEDYIVARSAKEALDKAREKYGNVDIYQDPDVLDTWFSSALWPFSTLGWPDASAEDFKNFYPTTVLETGHDILFFWVARMVMMGIEFTGTVPFSNVYLHGLIRDAQGRKMSKTLGNVIDPIDTIKEYGTDALRFTLALGTAGQDLNLSMERLTANKAFTNKLWNAGKFVLQNLPSQSDNSAWETLSSYKFDLEESLLKLPLPECWVVSKLHMLVDTVTTSYDKYFFGDVGREIYDFFWGDFADWYIEASKARLYQSEDQSVASVAQAVLLYVFENILKMLHPFMPFVTEELWQALPNRKEALIVSCWPQTSLPRDVNSVKRFENLQALTQTRGIRNARAEYSVEPARRISASIVANSEVRQYVAYFGGIGRRREGRTSGSCYVDSECRIRGKSCRLLVHVMLILICGGWFWLILQGVWEIAMSSIPFREVEPLMCVSDNRAMEFPNVLSSKRLWEVVENSTSGVILVFILPKKLEKGELRKLDKNFESEGCRRNLGNEKEVLALLSRLDLQNVHFVESAPGDANQSVHLVAGEGLEAYLPLADMVDVSSEVERLTKRLSKMQAEYDALVARLKSSNFVEKAPEEIVRGVQEKAAETEEKLTLTKNRLDFLKSTVLVSE</sequence>
<feature type="coiled-coil region" evidence="12">
    <location>
        <begin position="1150"/>
        <end position="1219"/>
    </location>
</feature>
<evidence type="ECO:0000256" key="6">
    <source>
        <dbReference type="ARBA" id="ARBA00022917"/>
    </source>
</evidence>
<dbReference type="FunFam" id="1.10.730.10:FF:000014">
    <property type="entry name" value="Valine--tRNA ligase"/>
    <property type="match status" value="1"/>
</dbReference>
<dbReference type="GO" id="GO:0048608">
    <property type="term" value="P:reproductive structure development"/>
    <property type="evidence" value="ECO:0007669"/>
    <property type="project" value="UniProtKB-ARBA"/>
</dbReference>
<keyword evidence="5 11" id="KW-0067">ATP-binding</keyword>
<dbReference type="GO" id="GO:0005829">
    <property type="term" value="C:cytosol"/>
    <property type="evidence" value="ECO:0007669"/>
    <property type="project" value="TreeGrafter"/>
</dbReference>
<dbReference type="SUPFAM" id="SSF46589">
    <property type="entry name" value="tRNA-binding arm"/>
    <property type="match status" value="1"/>
</dbReference>
<evidence type="ECO:0000256" key="8">
    <source>
        <dbReference type="ARBA" id="ARBA00023146"/>
    </source>
</evidence>
<feature type="domain" description="Valyl-tRNA synthetase tRNA-binding arm" evidence="16">
    <location>
        <begin position="1152"/>
        <end position="1216"/>
    </location>
</feature>
<evidence type="ECO:0000256" key="7">
    <source>
        <dbReference type="ARBA" id="ARBA00023054"/>
    </source>
</evidence>
<dbReference type="Gene3D" id="1.10.730.10">
    <property type="entry name" value="Isoleucyl-tRNA Synthetase, Domain 1"/>
    <property type="match status" value="1"/>
</dbReference>
<dbReference type="Gene3D" id="3.40.50.620">
    <property type="entry name" value="HUPs"/>
    <property type="match status" value="2"/>
</dbReference>
<dbReference type="InterPro" id="IPR010978">
    <property type="entry name" value="tRNA-bd_arm"/>
</dbReference>
<evidence type="ECO:0000256" key="12">
    <source>
        <dbReference type="SAM" id="Coils"/>
    </source>
</evidence>
<evidence type="ECO:0000256" key="11">
    <source>
        <dbReference type="RuleBase" id="RU363035"/>
    </source>
</evidence>
<dbReference type="SUPFAM" id="SSF52374">
    <property type="entry name" value="Nucleotidylyl transferase"/>
    <property type="match status" value="1"/>
</dbReference>
<dbReference type="Gene3D" id="3.90.740.10">
    <property type="entry name" value="Valyl/Leucyl/Isoleucyl-tRNA synthetase, editing domain"/>
    <property type="match status" value="1"/>
</dbReference>
<evidence type="ECO:0000256" key="9">
    <source>
        <dbReference type="ARBA" id="ARBA00029936"/>
    </source>
</evidence>
<accession>A0A834GN81</accession>
<keyword evidence="13" id="KW-0812">Transmembrane</keyword>
<comment type="catalytic activity">
    <reaction evidence="10">
        <text>tRNA(Val) + L-valine + ATP = L-valyl-tRNA(Val) + AMP + diphosphate</text>
        <dbReference type="Rhea" id="RHEA:10704"/>
        <dbReference type="Rhea" id="RHEA-COMP:9672"/>
        <dbReference type="Rhea" id="RHEA-COMP:9708"/>
        <dbReference type="ChEBI" id="CHEBI:30616"/>
        <dbReference type="ChEBI" id="CHEBI:33019"/>
        <dbReference type="ChEBI" id="CHEBI:57762"/>
        <dbReference type="ChEBI" id="CHEBI:78442"/>
        <dbReference type="ChEBI" id="CHEBI:78537"/>
        <dbReference type="ChEBI" id="CHEBI:456215"/>
        <dbReference type="EC" id="6.1.1.9"/>
    </reaction>
</comment>
<evidence type="ECO:0000259" key="15">
    <source>
        <dbReference type="Pfam" id="PF08264"/>
    </source>
</evidence>
<evidence type="ECO:0000256" key="2">
    <source>
        <dbReference type="ARBA" id="ARBA00013169"/>
    </source>
</evidence>
<dbReference type="EMBL" id="WJXA01000008">
    <property type="protein sequence ID" value="KAF7135316.1"/>
    <property type="molecule type" value="Genomic_DNA"/>
</dbReference>
<feature type="domain" description="Aminoacyl-tRNA synthetase class Ia" evidence="14">
    <location>
        <begin position="292"/>
        <end position="754"/>
    </location>
</feature>
<dbReference type="Gene3D" id="1.10.287.380">
    <property type="entry name" value="Valyl-tRNA synthetase, C-terminal domain"/>
    <property type="match status" value="1"/>
</dbReference>